<evidence type="ECO:0000313" key="2">
    <source>
        <dbReference type="Proteomes" id="UP001417504"/>
    </source>
</evidence>
<name>A0AAP0HNK1_9MAGN</name>
<accession>A0AAP0HNK1</accession>
<gene>
    <name evidence="1" type="ORF">Sjap_024284</name>
</gene>
<reference evidence="1 2" key="1">
    <citation type="submission" date="2024-01" db="EMBL/GenBank/DDBJ databases">
        <title>Genome assemblies of Stephania.</title>
        <authorList>
            <person name="Yang L."/>
        </authorList>
    </citation>
    <scope>NUCLEOTIDE SEQUENCE [LARGE SCALE GENOMIC DNA]</scope>
    <source>
        <strain evidence="1">QJT</strain>
        <tissue evidence="1">Leaf</tissue>
    </source>
</reference>
<dbReference type="Proteomes" id="UP001417504">
    <property type="component" value="Unassembled WGS sequence"/>
</dbReference>
<evidence type="ECO:0000313" key="1">
    <source>
        <dbReference type="EMBL" id="KAK9091107.1"/>
    </source>
</evidence>
<proteinExistence type="predicted"/>
<dbReference type="AlphaFoldDB" id="A0AAP0HNK1"/>
<keyword evidence="2" id="KW-1185">Reference proteome</keyword>
<organism evidence="1 2">
    <name type="scientific">Stephania japonica</name>
    <dbReference type="NCBI Taxonomy" id="461633"/>
    <lineage>
        <taxon>Eukaryota</taxon>
        <taxon>Viridiplantae</taxon>
        <taxon>Streptophyta</taxon>
        <taxon>Embryophyta</taxon>
        <taxon>Tracheophyta</taxon>
        <taxon>Spermatophyta</taxon>
        <taxon>Magnoliopsida</taxon>
        <taxon>Ranunculales</taxon>
        <taxon>Menispermaceae</taxon>
        <taxon>Menispermoideae</taxon>
        <taxon>Cissampelideae</taxon>
        <taxon>Stephania</taxon>
    </lineage>
</organism>
<comment type="caution">
    <text evidence="1">The sequence shown here is derived from an EMBL/GenBank/DDBJ whole genome shotgun (WGS) entry which is preliminary data.</text>
</comment>
<protein>
    <submittedName>
        <fullName evidence="1">Uncharacterized protein</fullName>
    </submittedName>
</protein>
<sequence length="105" mass="11967">MSWRSILLHGATPEFKATTNDAEFETHDLMTSLGHWFRHAIGNLIFGGNIANIEELFEHFVPNEVNIDFDVFGARMEDRILGKRKCTLIVAPKNRFGGREEMSVC</sequence>
<dbReference type="EMBL" id="JBBNAE010000010">
    <property type="protein sequence ID" value="KAK9091107.1"/>
    <property type="molecule type" value="Genomic_DNA"/>
</dbReference>